<keyword evidence="2" id="KW-1185">Reference proteome</keyword>
<gene>
    <name evidence="1" type="ORF">SAMN05660642_01882</name>
</gene>
<evidence type="ECO:0000313" key="2">
    <source>
        <dbReference type="Proteomes" id="UP000198680"/>
    </source>
</evidence>
<reference evidence="2" key="1">
    <citation type="submission" date="2016-10" db="EMBL/GenBank/DDBJ databases">
        <authorList>
            <person name="Varghese N."/>
            <person name="Submissions S."/>
        </authorList>
    </citation>
    <scope>NUCLEOTIDE SEQUENCE [LARGE SCALE GENOMIC DNA]</scope>
    <source>
        <strain evidence="2">DSM 45419</strain>
    </source>
</reference>
<proteinExistence type="predicted"/>
<name>A0A1G9RDN4_9ACTN</name>
<organism evidence="1 2">
    <name type="scientific">Geodermatophilus siccatus</name>
    <dbReference type="NCBI Taxonomy" id="1137991"/>
    <lineage>
        <taxon>Bacteria</taxon>
        <taxon>Bacillati</taxon>
        <taxon>Actinomycetota</taxon>
        <taxon>Actinomycetes</taxon>
        <taxon>Geodermatophilales</taxon>
        <taxon>Geodermatophilaceae</taxon>
        <taxon>Geodermatophilus</taxon>
    </lineage>
</organism>
<dbReference type="AlphaFoldDB" id="A0A1G9RDN4"/>
<dbReference type="EMBL" id="FNHE01000004">
    <property type="protein sequence ID" value="SDM21366.1"/>
    <property type="molecule type" value="Genomic_DNA"/>
</dbReference>
<evidence type="ECO:0000313" key="1">
    <source>
        <dbReference type="EMBL" id="SDM21366.1"/>
    </source>
</evidence>
<protein>
    <submittedName>
        <fullName evidence="1">Uncharacterized protein</fullName>
    </submittedName>
</protein>
<sequence>MVLLALAAVVGALGLVPGRSTRRRGAVHLLFAASPFPAVSP</sequence>
<accession>A0A1G9RDN4</accession>
<dbReference type="Proteomes" id="UP000198680">
    <property type="component" value="Unassembled WGS sequence"/>
</dbReference>
<dbReference type="STRING" id="1137991.SAMN05660642_01882"/>
<dbReference type="RefSeq" id="WP_281241925.1">
    <property type="nucleotide sequence ID" value="NZ_FNHE01000004.1"/>
</dbReference>